<evidence type="ECO:0000313" key="3">
    <source>
        <dbReference type="EMBL" id="CAB9527511.1"/>
    </source>
</evidence>
<proteinExistence type="predicted"/>
<feature type="region of interest" description="Disordered" evidence="1">
    <location>
        <begin position="96"/>
        <end position="140"/>
    </location>
</feature>
<reference evidence="3" key="1">
    <citation type="submission" date="2020-06" db="EMBL/GenBank/DDBJ databases">
        <authorList>
            <consortium name="Plant Systems Biology data submission"/>
        </authorList>
    </citation>
    <scope>NUCLEOTIDE SEQUENCE</scope>
    <source>
        <strain evidence="3">D6</strain>
    </source>
</reference>
<evidence type="ECO:0000256" key="2">
    <source>
        <dbReference type="SAM" id="Phobius"/>
    </source>
</evidence>
<keyword evidence="2" id="KW-1133">Transmembrane helix</keyword>
<evidence type="ECO:0000313" key="4">
    <source>
        <dbReference type="Proteomes" id="UP001153069"/>
    </source>
</evidence>
<name>A0A9N8EUL2_9STRA</name>
<feature type="compositionally biased region" description="Basic and acidic residues" evidence="1">
    <location>
        <begin position="14"/>
        <end position="45"/>
    </location>
</feature>
<feature type="region of interest" description="Disordered" evidence="1">
    <location>
        <begin position="1"/>
        <end position="83"/>
    </location>
</feature>
<gene>
    <name evidence="3" type="ORF">SEMRO_2010_G310780.1</name>
</gene>
<dbReference type="AlphaFoldDB" id="A0A9N8EUL2"/>
<organism evidence="3 4">
    <name type="scientific">Seminavis robusta</name>
    <dbReference type="NCBI Taxonomy" id="568900"/>
    <lineage>
        <taxon>Eukaryota</taxon>
        <taxon>Sar</taxon>
        <taxon>Stramenopiles</taxon>
        <taxon>Ochrophyta</taxon>
        <taxon>Bacillariophyta</taxon>
        <taxon>Bacillariophyceae</taxon>
        <taxon>Bacillariophycidae</taxon>
        <taxon>Naviculales</taxon>
        <taxon>Naviculaceae</taxon>
        <taxon>Seminavis</taxon>
    </lineage>
</organism>
<keyword evidence="2" id="KW-0812">Transmembrane</keyword>
<accession>A0A9N8EUL2</accession>
<comment type="caution">
    <text evidence="3">The sequence shown here is derived from an EMBL/GenBank/DDBJ whole genome shotgun (WGS) entry which is preliminary data.</text>
</comment>
<feature type="compositionally biased region" description="Basic and acidic residues" evidence="1">
    <location>
        <begin position="67"/>
        <end position="83"/>
    </location>
</feature>
<feature type="compositionally biased region" description="Polar residues" evidence="1">
    <location>
        <begin position="122"/>
        <end position="135"/>
    </location>
</feature>
<dbReference type="EMBL" id="CAICTM010002008">
    <property type="protein sequence ID" value="CAB9527511.1"/>
    <property type="molecule type" value="Genomic_DNA"/>
</dbReference>
<protein>
    <submittedName>
        <fullName evidence="3">Uncharacterized protein</fullName>
    </submittedName>
</protein>
<feature type="compositionally biased region" description="Polar residues" evidence="1">
    <location>
        <begin position="96"/>
        <end position="114"/>
    </location>
</feature>
<keyword evidence="4" id="KW-1185">Reference proteome</keyword>
<feature type="transmembrane region" description="Helical" evidence="2">
    <location>
        <begin position="254"/>
        <end position="275"/>
    </location>
</feature>
<sequence length="278" mass="30027">MESPEDDGAVAEPRVVEEIKETPNERVGEVKEAKSIRESRNESTKDSPGASIKETKENSKLMQSATGREKSTKERIAGLPDGKDVSKEKLYTLQQTGTIKTSNKDGSATSQKSSNVDDELSKQTCVESQSESSNGIADERPTVHSLVNIMEDIQPLGSASNLLNMAENTFPGAYHVTGWARRNGSRSGSSSTIQIGCSLQTTPSQVRIDSAHLVALDEENALVEVDTEGSFRSTHTELVEGRVIRAGFDKQGHWIGWCVIFGCAAVAVVLMVVFLGGR</sequence>
<dbReference type="Proteomes" id="UP001153069">
    <property type="component" value="Unassembled WGS sequence"/>
</dbReference>
<evidence type="ECO:0000256" key="1">
    <source>
        <dbReference type="SAM" id="MobiDB-lite"/>
    </source>
</evidence>
<keyword evidence="2" id="KW-0472">Membrane</keyword>